<accession>A0A7X1E4M9</accession>
<dbReference type="CDD" id="cd08994">
    <property type="entry name" value="GH43_62_32_68_117_130-like"/>
    <property type="match status" value="1"/>
</dbReference>
<evidence type="ECO:0000313" key="1">
    <source>
        <dbReference type="EMBL" id="MBC2602705.1"/>
    </source>
</evidence>
<dbReference type="InterPro" id="IPR023296">
    <property type="entry name" value="Glyco_hydro_beta-prop_sf"/>
</dbReference>
<organism evidence="1 2">
    <name type="scientific">Puniceicoccus vermicola</name>
    <dbReference type="NCBI Taxonomy" id="388746"/>
    <lineage>
        <taxon>Bacteria</taxon>
        <taxon>Pseudomonadati</taxon>
        <taxon>Verrucomicrobiota</taxon>
        <taxon>Opitutia</taxon>
        <taxon>Puniceicoccales</taxon>
        <taxon>Puniceicoccaceae</taxon>
        <taxon>Puniceicoccus</taxon>
    </lineage>
</organism>
<evidence type="ECO:0000313" key="2">
    <source>
        <dbReference type="Proteomes" id="UP000525652"/>
    </source>
</evidence>
<keyword evidence="2" id="KW-1185">Reference proteome</keyword>
<dbReference type="RefSeq" id="WP_185693371.1">
    <property type="nucleotide sequence ID" value="NZ_JACHVA010000101.1"/>
</dbReference>
<proteinExistence type="predicted"/>
<protein>
    <submittedName>
        <fullName evidence="1">Glycosyl hydrolase family 43</fullName>
    </submittedName>
</protein>
<keyword evidence="1" id="KW-0378">Hydrolase</keyword>
<dbReference type="Gene3D" id="2.115.10.20">
    <property type="entry name" value="Glycosyl hydrolase domain, family 43"/>
    <property type="match status" value="1"/>
</dbReference>
<reference evidence="1 2" key="1">
    <citation type="submission" date="2020-07" db="EMBL/GenBank/DDBJ databases">
        <authorList>
            <person name="Feng X."/>
        </authorList>
    </citation>
    <scope>NUCLEOTIDE SEQUENCE [LARGE SCALE GENOMIC DNA]</scope>
    <source>
        <strain evidence="1 2">JCM14086</strain>
    </source>
</reference>
<comment type="caution">
    <text evidence="1">The sequence shown here is derived from an EMBL/GenBank/DDBJ whole genome shotgun (WGS) entry which is preliminary data.</text>
</comment>
<dbReference type="AlphaFoldDB" id="A0A7X1E4M9"/>
<dbReference type="SUPFAM" id="SSF75005">
    <property type="entry name" value="Arabinanase/levansucrase/invertase"/>
    <property type="match status" value="1"/>
</dbReference>
<name>A0A7X1E4M9_9BACT</name>
<gene>
    <name evidence="1" type="ORF">H5P30_13055</name>
</gene>
<sequence length="349" mass="38856">MDPDRGLFSRILPVPKNGGFRMDGYWVWCGSVIRGEDGLYHMFASRWPTNLPMFSGYVLNSEIVRAVSVAPEGPYQFADRVLPDSPPEAWDGRMAHNPTVHRCGDKFLLFYIGSTFAGPLEQDDPDEAGEQVKQSYAGIRIGLAISSSVKGPWKILSKPILEPRPNHWDANIVTNPAPCVREDGSIILYYRSNTPDGLRIGVAGADFYEGPYRRLSEDPVLRFEGGDYVEDPYVWWAGNHYQMLAKDMLGGITGEYHAGAHFHSSDGLLWEPMKPAKAYSRNITWTDGSTEKLGSLERPQLLFDEEGEPICLFVAAADGPGGFRNANNTWNLAIPFQRPTQANTPANRT</sequence>
<dbReference type="EMBL" id="JACHVA010000101">
    <property type="protein sequence ID" value="MBC2602705.1"/>
    <property type="molecule type" value="Genomic_DNA"/>
</dbReference>
<dbReference type="GO" id="GO:0016787">
    <property type="term" value="F:hydrolase activity"/>
    <property type="evidence" value="ECO:0007669"/>
    <property type="project" value="UniProtKB-KW"/>
</dbReference>
<dbReference type="Proteomes" id="UP000525652">
    <property type="component" value="Unassembled WGS sequence"/>
</dbReference>